<dbReference type="PANTHER" id="PTHR46060">
    <property type="entry name" value="MARINER MOS1 TRANSPOSASE-LIKE PROTEIN"/>
    <property type="match status" value="1"/>
</dbReference>
<dbReference type="GO" id="GO:0035861">
    <property type="term" value="C:site of double-strand break"/>
    <property type="evidence" value="ECO:0007669"/>
    <property type="project" value="TreeGrafter"/>
</dbReference>
<name>A0A085NAD3_9BILA</name>
<dbReference type="EMBL" id="KL367525">
    <property type="protein sequence ID" value="KFD66429.1"/>
    <property type="molecule type" value="Genomic_DNA"/>
</dbReference>
<dbReference type="PANTHER" id="PTHR46060:SF2">
    <property type="entry name" value="HISTONE-LYSINE N-METHYLTRANSFERASE SETMAR"/>
    <property type="match status" value="1"/>
</dbReference>
<protein>
    <recommendedName>
        <fullName evidence="2">Mos1 transposase HTH domain-containing protein</fullName>
    </recommendedName>
</protein>
<dbReference type="GO" id="GO:0006303">
    <property type="term" value="P:double-strand break repair via nonhomologous end joining"/>
    <property type="evidence" value="ECO:0007669"/>
    <property type="project" value="TreeGrafter"/>
</dbReference>
<dbReference type="GO" id="GO:0003697">
    <property type="term" value="F:single-stranded DNA binding"/>
    <property type="evidence" value="ECO:0007669"/>
    <property type="project" value="TreeGrafter"/>
</dbReference>
<reference evidence="1" key="1">
    <citation type="journal article" date="2014" name="Nat. Genet.">
        <title>Genome and transcriptome of the porcine whipworm Trichuris suis.</title>
        <authorList>
            <person name="Jex A.R."/>
            <person name="Nejsum P."/>
            <person name="Schwarz E.M."/>
            <person name="Hu L."/>
            <person name="Young N.D."/>
            <person name="Hall R.S."/>
            <person name="Korhonen P.K."/>
            <person name="Liao S."/>
            <person name="Thamsborg S."/>
            <person name="Xia J."/>
            <person name="Xu P."/>
            <person name="Wang S."/>
            <person name="Scheerlinck J.P."/>
            <person name="Hofmann A."/>
            <person name="Sternberg P.W."/>
            <person name="Wang J."/>
            <person name="Gasser R.B."/>
        </authorList>
    </citation>
    <scope>NUCLEOTIDE SEQUENCE [LARGE SCALE GENOMIC DNA]</scope>
    <source>
        <strain evidence="1">DCEP-RM93F</strain>
    </source>
</reference>
<dbReference type="GO" id="GO:0044547">
    <property type="term" value="F:DNA topoisomerase binding"/>
    <property type="evidence" value="ECO:0007669"/>
    <property type="project" value="TreeGrafter"/>
</dbReference>
<dbReference type="GO" id="GO:0044774">
    <property type="term" value="P:mitotic DNA integrity checkpoint signaling"/>
    <property type="evidence" value="ECO:0007669"/>
    <property type="project" value="TreeGrafter"/>
</dbReference>
<dbReference type="Proteomes" id="UP000030758">
    <property type="component" value="Unassembled WGS sequence"/>
</dbReference>
<dbReference type="GO" id="GO:0003690">
    <property type="term" value="F:double-stranded DNA binding"/>
    <property type="evidence" value="ECO:0007669"/>
    <property type="project" value="TreeGrafter"/>
</dbReference>
<dbReference type="Gene3D" id="1.10.10.10">
    <property type="entry name" value="Winged helix-like DNA-binding domain superfamily/Winged helix DNA-binding domain"/>
    <property type="match status" value="1"/>
</dbReference>
<accession>A0A085NAD3</accession>
<dbReference type="GO" id="GO:0000729">
    <property type="term" value="P:DNA double-strand break processing"/>
    <property type="evidence" value="ECO:0007669"/>
    <property type="project" value="TreeGrafter"/>
</dbReference>
<organism evidence="1">
    <name type="scientific">Trichuris suis</name>
    <name type="common">pig whipworm</name>
    <dbReference type="NCBI Taxonomy" id="68888"/>
    <lineage>
        <taxon>Eukaryota</taxon>
        <taxon>Metazoa</taxon>
        <taxon>Ecdysozoa</taxon>
        <taxon>Nematoda</taxon>
        <taxon>Enoplea</taxon>
        <taxon>Dorylaimia</taxon>
        <taxon>Trichinellida</taxon>
        <taxon>Trichuridae</taxon>
        <taxon>Trichuris</taxon>
    </lineage>
</organism>
<dbReference type="InterPro" id="IPR052709">
    <property type="entry name" value="Transposase-MT_Hybrid"/>
</dbReference>
<gene>
    <name evidence="1" type="ORF">M514_21459</name>
</gene>
<dbReference type="GO" id="GO:0015074">
    <property type="term" value="P:DNA integration"/>
    <property type="evidence" value="ECO:0007669"/>
    <property type="project" value="TreeGrafter"/>
</dbReference>
<dbReference type="InterPro" id="IPR036388">
    <property type="entry name" value="WH-like_DNA-bd_sf"/>
</dbReference>
<evidence type="ECO:0000313" key="1">
    <source>
        <dbReference type="EMBL" id="KFD66429.1"/>
    </source>
</evidence>
<sequence length="133" mass="14702">MKVSSTAGRNQALCNRYWYNEGLSAAAAAEKIHAVYEEEAISDRVARKEGNFDLSDSVRSGWPSDLDEEKLNALVHEDPRQSTRELAEKIGCGHMTVSRHLLSMGKAQEMGSWVPHQLSRDDKARFAAGSVLA</sequence>
<dbReference type="GO" id="GO:0005634">
    <property type="term" value="C:nucleus"/>
    <property type="evidence" value="ECO:0007669"/>
    <property type="project" value="TreeGrafter"/>
</dbReference>
<dbReference type="GO" id="GO:0000793">
    <property type="term" value="C:condensed chromosome"/>
    <property type="evidence" value="ECO:0007669"/>
    <property type="project" value="TreeGrafter"/>
</dbReference>
<dbReference type="GO" id="GO:0031297">
    <property type="term" value="P:replication fork processing"/>
    <property type="evidence" value="ECO:0007669"/>
    <property type="project" value="TreeGrafter"/>
</dbReference>
<dbReference type="GO" id="GO:0000014">
    <property type="term" value="F:single-stranded DNA endodeoxyribonuclease activity"/>
    <property type="evidence" value="ECO:0007669"/>
    <property type="project" value="TreeGrafter"/>
</dbReference>
<dbReference type="GO" id="GO:0042800">
    <property type="term" value="F:histone H3K4 methyltransferase activity"/>
    <property type="evidence" value="ECO:0007669"/>
    <property type="project" value="TreeGrafter"/>
</dbReference>
<proteinExistence type="predicted"/>
<dbReference type="GO" id="GO:0046975">
    <property type="term" value="F:histone H3K36 methyltransferase activity"/>
    <property type="evidence" value="ECO:0007669"/>
    <property type="project" value="TreeGrafter"/>
</dbReference>
<dbReference type="AlphaFoldDB" id="A0A085NAD3"/>
<evidence type="ECO:0008006" key="2">
    <source>
        <dbReference type="Google" id="ProtNLM"/>
    </source>
</evidence>